<dbReference type="EMBL" id="GBRH01226611">
    <property type="protein sequence ID" value="JAD71284.1"/>
    <property type="molecule type" value="Transcribed_RNA"/>
</dbReference>
<name>A0A0A9C4R3_ARUDO</name>
<protein>
    <submittedName>
        <fullName evidence="1">Uncharacterized protein</fullName>
    </submittedName>
</protein>
<accession>A0A0A9C4R3</accession>
<organism evidence="1">
    <name type="scientific">Arundo donax</name>
    <name type="common">Giant reed</name>
    <name type="synonym">Donax arundinaceus</name>
    <dbReference type="NCBI Taxonomy" id="35708"/>
    <lineage>
        <taxon>Eukaryota</taxon>
        <taxon>Viridiplantae</taxon>
        <taxon>Streptophyta</taxon>
        <taxon>Embryophyta</taxon>
        <taxon>Tracheophyta</taxon>
        <taxon>Spermatophyta</taxon>
        <taxon>Magnoliopsida</taxon>
        <taxon>Liliopsida</taxon>
        <taxon>Poales</taxon>
        <taxon>Poaceae</taxon>
        <taxon>PACMAD clade</taxon>
        <taxon>Arundinoideae</taxon>
        <taxon>Arundineae</taxon>
        <taxon>Arundo</taxon>
    </lineage>
</organism>
<reference evidence="1" key="1">
    <citation type="submission" date="2014-09" db="EMBL/GenBank/DDBJ databases">
        <authorList>
            <person name="Magalhaes I.L.F."/>
            <person name="Oliveira U."/>
            <person name="Santos F.R."/>
            <person name="Vidigal T.H.D.A."/>
            <person name="Brescovit A.D."/>
            <person name="Santos A.J."/>
        </authorList>
    </citation>
    <scope>NUCLEOTIDE SEQUENCE</scope>
    <source>
        <tissue evidence="1">Shoot tissue taken approximately 20 cm above the soil surface</tissue>
    </source>
</reference>
<dbReference type="AlphaFoldDB" id="A0A0A9C4R3"/>
<proteinExistence type="predicted"/>
<reference evidence="1" key="2">
    <citation type="journal article" date="2015" name="Data Brief">
        <title>Shoot transcriptome of the giant reed, Arundo donax.</title>
        <authorList>
            <person name="Barrero R.A."/>
            <person name="Guerrero F.D."/>
            <person name="Moolhuijzen P."/>
            <person name="Goolsby J.A."/>
            <person name="Tidwell J."/>
            <person name="Bellgard S.E."/>
            <person name="Bellgard M.I."/>
        </authorList>
    </citation>
    <scope>NUCLEOTIDE SEQUENCE</scope>
    <source>
        <tissue evidence="1">Shoot tissue taken approximately 20 cm above the soil surface</tissue>
    </source>
</reference>
<evidence type="ECO:0000313" key="1">
    <source>
        <dbReference type="EMBL" id="JAD71284.1"/>
    </source>
</evidence>
<sequence length="16" mass="1950">MAPYLRHDQGRHERAL</sequence>